<proteinExistence type="predicted"/>
<evidence type="ECO:0000313" key="2">
    <source>
        <dbReference type="Proteomes" id="UP000886523"/>
    </source>
</evidence>
<comment type="caution">
    <text evidence="1">The sequence shown here is derived from an EMBL/GenBank/DDBJ whole genome shotgun (WGS) entry which is preliminary data.</text>
</comment>
<organism evidence="1 2">
    <name type="scientific">Hydnum rufescens UP504</name>
    <dbReference type="NCBI Taxonomy" id="1448309"/>
    <lineage>
        <taxon>Eukaryota</taxon>
        <taxon>Fungi</taxon>
        <taxon>Dikarya</taxon>
        <taxon>Basidiomycota</taxon>
        <taxon>Agaricomycotina</taxon>
        <taxon>Agaricomycetes</taxon>
        <taxon>Cantharellales</taxon>
        <taxon>Hydnaceae</taxon>
        <taxon>Hydnum</taxon>
    </lineage>
</organism>
<protein>
    <submittedName>
        <fullName evidence="1">Uncharacterized protein</fullName>
    </submittedName>
</protein>
<reference evidence="1" key="1">
    <citation type="journal article" date="2020" name="Nat. Commun.">
        <title>Large-scale genome sequencing of mycorrhizal fungi provides insights into the early evolution of symbiotic traits.</title>
        <authorList>
            <person name="Miyauchi S."/>
            <person name="Kiss E."/>
            <person name="Kuo A."/>
            <person name="Drula E."/>
            <person name="Kohler A."/>
            <person name="Sanchez-Garcia M."/>
            <person name="Morin E."/>
            <person name="Andreopoulos B."/>
            <person name="Barry K.W."/>
            <person name="Bonito G."/>
            <person name="Buee M."/>
            <person name="Carver A."/>
            <person name="Chen C."/>
            <person name="Cichocki N."/>
            <person name="Clum A."/>
            <person name="Culley D."/>
            <person name="Crous P.W."/>
            <person name="Fauchery L."/>
            <person name="Girlanda M."/>
            <person name="Hayes R.D."/>
            <person name="Keri Z."/>
            <person name="LaButti K."/>
            <person name="Lipzen A."/>
            <person name="Lombard V."/>
            <person name="Magnuson J."/>
            <person name="Maillard F."/>
            <person name="Murat C."/>
            <person name="Nolan M."/>
            <person name="Ohm R.A."/>
            <person name="Pangilinan J."/>
            <person name="Pereira M.F."/>
            <person name="Perotto S."/>
            <person name="Peter M."/>
            <person name="Pfister S."/>
            <person name="Riley R."/>
            <person name="Sitrit Y."/>
            <person name="Stielow J.B."/>
            <person name="Szollosi G."/>
            <person name="Zifcakova L."/>
            <person name="Stursova M."/>
            <person name="Spatafora J.W."/>
            <person name="Tedersoo L."/>
            <person name="Vaario L.M."/>
            <person name="Yamada A."/>
            <person name="Yan M."/>
            <person name="Wang P."/>
            <person name="Xu J."/>
            <person name="Bruns T."/>
            <person name="Baldrian P."/>
            <person name="Vilgalys R."/>
            <person name="Dunand C."/>
            <person name="Henrissat B."/>
            <person name="Grigoriev I.V."/>
            <person name="Hibbett D."/>
            <person name="Nagy L.G."/>
            <person name="Martin F.M."/>
        </authorList>
    </citation>
    <scope>NUCLEOTIDE SEQUENCE</scope>
    <source>
        <strain evidence="1">UP504</strain>
    </source>
</reference>
<dbReference type="AlphaFoldDB" id="A0A9P6AG82"/>
<name>A0A9P6AG82_9AGAM</name>
<keyword evidence="2" id="KW-1185">Reference proteome</keyword>
<gene>
    <name evidence="1" type="ORF">BS47DRAFT_1307834</name>
</gene>
<evidence type="ECO:0000313" key="1">
    <source>
        <dbReference type="EMBL" id="KAF9504644.1"/>
    </source>
</evidence>
<dbReference type="EMBL" id="MU129206">
    <property type="protein sequence ID" value="KAF9504644.1"/>
    <property type="molecule type" value="Genomic_DNA"/>
</dbReference>
<dbReference type="Proteomes" id="UP000886523">
    <property type="component" value="Unassembled WGS sequence"/>
</dbReference>
<accession>A0A9P6AG82</accession>
<sequence length="65" mass="7307">MVNPSVTTVLKTVLPHLADPMLGDLHISLYNKSHLVSLIEKIKFEVFPMGTDWEGLYCAQLYNSS</sequence>